<sequence length="41" mass="5019">AKMPAKDALFIHYNLLRRPKCNTCHNQRLRPLLQKYRLRQI</sequence>
<gene>
    <name evidence="1" type="ORF">RFULGI_LOCUS17907</name>
</gene>
<feature type="non-terminal residue" evidence="1">
    <location>
        <position position="1"/>
    </location>
</feature>
<proteinExistence type="predicted"/>
<name>A0A9N9JZ13_9GLOM</name>
<organism evidence="1 2">
    <name type="scientific">Racocetra fulgida</name>
    <dbReference type="NCBI Taxonomy" id="60492"/>
    <lineage>
        <taxon>Eukaryota</taxon>
        <taxon>Fungi</taxon>
        <taxon>Fungi incertae sedis</taxon>
        <taxon>Mucoromycota</taxon>
        <taxon>Glomeromycotina</taxon>
        <taxon>Glomeromycetes</taxon>
        <taxon>Diversisporales</taxon>
        <taxon>Gigasporaceae</taxon>
        <taxon>Racocetra</taxon>
    </lineage>
</organism>
<dbReference type="Proteomes" id="UP000789396">
    <property type="component" value="Unassembled WGS sequence"/>
</dbReference>
<keyword evidence="2" id="KW-1185">Reference proteome</keyword>
<dbReference type="EMBL" id="CAJVPZ010074005">
    <property type="protein sequence ID" value="CAG8802704.1"/>
    <property type="molecule type" value="Genomic_DNA"/>
</dbReference>
<dbReference type="AlphaFoldDB" id="A0A9N9JZ13"/>
<evidence type="ECO:0000313" key="1">
    <source>
        <dbReference type="EMBL" id="CAG8802704.1"/>
    </source>
</evidence>
<accession>A0A9N9JZ13</accession>
<evidence type="ECO:0000313" key="2">
    <source>
        <dbReference type="Proteomes" id="UP000789396"/>
    </source>
</evidence>
<reference evidence="1" key="1">
    <citation type="submission" date="2021-06" db="EMBL/GenBank/DDBJ databases">
        <authorList>
            <person name="Kallberg Y."/>
            <person name="Tangrot J."/>
            <person name="Rosling A."/>
        </authorList>
    </citation>
    <scope>NUCLEOTIDE SEQUENCE</scope>
    <source>
        <strain evidence="1">IN212</strain>
    </source>
</reference>
<protein>
    <submittedName>
        <fullName evidence="1">2328_t:CDS:1</fullName>
    </submittedName>
</protein>
<comment type="caution">
    <text evidence="1">The sequence shown here is derived from an EMBL/GenBank/DDBJ whole genome shotgun (WGS) entry which is preliminary data.</text>
</comment>